<sequence>MVFFLVPAPALCPLLAHLHGLAEADLAASGSQFCSPPPLSFQDMCCHRRCRWRRPSMQPRRGRATRRCWPELHKVSLLEQRTTVKALQQHLVLALHYFFPIFYKIKITVIGDGDMVQQKLEEVDQDRCRIIPSLSYGPMGIRNKQKCCKLEIRQALLPLPGDAKSQPALATTTQVAATQTTAPAEDATVEATTESDPAMPTPLSPYTNYPDLKPPSTPMPPSVESEVETKAGSTMTEGPAVVNSAPIADASTGSSPVNTRPRPQSPYPNVSVNLKLLSHLHKNTVCIRLCSSFFDLYAVSRFQATILAFAVSTLIWQEYKKPGLEDIKEVELFIWSRHLTRGFKLCKVRSVQFGQKGIPYLNTYDDHTIRYPDPLIKANDTIKIDLETNKIMDLFKLDVATWSW</sequence>
<dbReference type="PANTHER" id="PTHR11581:SF44">
    <property type="entry name" value="RIBOSOMAL PROTEIN S4E CENTRAL REGION DOMAIN-CONTAINING PROTEIN"/>
    <property type="match status" value="1"/>
</dbReference>
<dbReference type="PANTHER" id="PTHR11581">
    <property type="entry name" value="30S/40S RIBOSOMAL PROTEIN S4"/>
    <property type="match status" value="1"/>
</dbReference>
<comment type="similarity">
    <text evidence="1">Belongs to the eukaryotic ribosomal protein eS4 family.</text>
</comment>
<dbReference type="AlphaFoldDB" id="A0A1D6LKT8"/>
<dbReference type="InterPro" id="IPR000876">
    <property type="entry name" value="Ribosomal_eS4"/>
</dbReference>
<feature type="domain" description="Small ribosomal subunit protein eS4 central region" evidence="8">
    <location>
        <begin position="342"/>
        <end position="391"/>
    </location>
</feature>
<feature type="compositionally biased region" description="Polar residues" evidence="6">
    <location>
        <begin position="251"/>
        <end position="266"/>
    </location>
</feature>
<keyword evidence="4 9" id="KW-0689">Ribosomal protein</keyword>
<gene>
    <name evidence="9" type="ORF">ZEAMMB73_Zm00001d036129</name>
</gene>
<dbReference type="InterPro" id="IPR038237">
    <property type="entry name" value="Ribosomal_eS4_central_sf"/>
</dbReference>
<evidence type="ECO:0000313" key="9">
    <source>
        <dbReference type="EMBL" id="AQK80320.1"/>
    </source>
</evidence>
<dbReference type="GO" id="GO:0019843">
    <property type="term" value="F:rRNA binding"/>
    <property type="evidence" value="ECO:0007669"/>
    <property type="project" value="UniProtKB-KW"/>
</dbReference>
<feature type="compositionally biased region" description="Low complexity" evidence="6">
    <location>
        <begin position="168"/>
        <end position="184"/>
    </location>
</feature>
<evidence type="ECO:0000259" key="8">
    <source>
        <dbReference type="Pfam" id="PF00900"/>
    </source>
</evidence>
<dbReference type="GO" id="GO:0006412">
    <property type="term" value="P:translation"/>
    <property type="evidence" value="ECO:0007669"/>
    <property type="project" value="InterPro"/>
</dbReference>
<dbReference type="STRING" id="4577.A0A1D6LKT8"/>
<name>A0A1D6LKT8_MAIZE</name>
<dbReference type="EMBL" id="CM000782">
    <property type="protein sequence ID" value="AQK80320.1"/>
    <property type="molecule type" value="Genomic_DNA"/>
</dbReference>
<dbReference type="InParanoid" id="A0A1D6LKT8"/>
<dbReference type="SMR" id="A0A1D6LKT8"/>
<dbReference type="Gene3D" id="2.40.50.740">
    <property type="match status" value="1"/>
</dbReference>
<evidence type="ECO:0000256" key="5">
    <source>
        <dbReference type="ARBA" id="ARBA00023274"/>
    </source>
</evidence>
<keyword evidence="2" id="KW-0699">rRNA-binding</keyword>
<dbReference type="GO" id="GO:0003735">
    <property type="term" value="F:structural constituent of ribosome"/>
    <property type="evidence" value="ECO:0007669"/>
    <property type="project" value="InterPro"/>
</dbReference>
<accession>A0A1D6LKT8</accession>
<dbReference type="GO" id="GO:1990904">
    <property type="term" value="C:ribonucleoprotein complex"/>
    <property type="evidence" value="ECO:0007669"/>
    <property type="project" value="UniProtKB-KW"/>
</dbReference>
<evidence type="ECO:0000256" key="4">
    <source>
        <dbReference type="ARBA" id="ARBA00022980"/>
    </source>
</evidence>
<evidence type="ECO:0000256" key="7">
    <source>
        <dbReference type="SAM" id="SignalP"/>
    </source>
</evidence>
<proteinExistence type="inferred from homology"/>
<dbReference type="FunFam" id="2.40.50.740:FF:000001">
    <property type="entry name" value="40S ribosomal protein S4"/>
    <property type="match status" value="1"/>
</dbReference>
<feature type="compositionally biased region" description="Pro residues" evidence="6">
    <location>
        <begin position="212"/>
        <end position="221"/>
    </location>
</feature>
<keyword evidence="7" id="KW-0732">Signal</keyword>
<feature type="region of interest" description="Disordered" evidence="6">
    <location>
        <begin position="168"/>
        <end position="266"/>
    </location>
</feature>
<feature type="signal peptide" evidence="7">
    <location>
        <begin position="1"/>
        <end position="24"/>
    </location>
</feature>
<evidence type="ECO:0000256" key="2">
    <source>
        <dbReference type="ARBA" id="ARBA00022730"/>
    </source>
</evidence>
<keyword evidence="3" id="KW-0694">RNA-binding</keyword>
<evidence type="ECO:0000256" key="3">
    <source>
        <dbReference type="ARBA" id="ARBA00022884"/>
    </source>
</evidence>
<keyword evidence="5" id="KW-0687">Ribonucleoprotein</keyword>
<evidence type="ECO:0000256" key="6">
    <source>
        <dbReference type="SAM" id="MobiDB-lite"/>
    </source>
</evidence>
<evidence type="ECO:0000256" key="1">
    <source>
        <dbReference type="ARBA" id="ARBA00007500"/>
    </source>
</evidence>
<dbReference type="Pfam" id="PF00900">
    <property type="entry name" value="Ribosomal_S4e"/>
    <property type="match status" value="1"/>
</dbReference>
<dbReference type="InterPro" id="IPR013845">
    <property type="entry name" value="Ribosomal_eS4_central_region"/>
</dbReference>
<feature type="chain" id="PRO_5010806618" evidence="7">
    <location>
        <begin position="25"/>
        <end position="404"/>
    </location>
</feature>
<reference evidence="9" key="1">
    <citation type="submission" date="2015-12" db="EMBL/GenBank/DDBJ databases">
        <title>Update maize B73 reference genome by single molecule sequencing technologies.</title>
        <authorList>
            <consortium name="Maize Genome Sequencing Project"/>
            <person name="Ware D."/>
        </authorList>
    </citation>
    <scope>NUCLEOTIDE SEQUENCE</scope>
    <source>
        <tissue evidence="9">Seedling</tissue>
    </source>
</reference>
<organism evidence="9">
    <name type="scientific">Zea mays</name>
    <name type="common">Maize</name>
    <dbReference type="NCBI Taxonomy" id="4577"/>
    <lineage>
        <taxon>Eukaryota</taxon>
        <taxon>Viridiplantae</taxon>
        <taxon>Streptophyta</taxon>
        <taxon>Embryophyta</taxon>
        <taxon>Tracheophyta</taxon>
        <taxon>Spermatophyta</taxon>
        <taxon>Magnoliopsida</taxon>
        <taxon>Liliopsida</taxon>
        <taxon>Poales</taxon>
        <taxon>Poaceae</taxon>
        <taxon>PACMAD clade</taxon>
        <taxon>Panicoideae</taxon>
        <taxon>Andropogonodae</taxon>
        <taxon>Andropogoneae</taxon>
        <taxon>Tripsacinae</taxon>
        <taxon>Zea</taxon>
    </lineage>
</organism>
<dbReference type="GO" id="GO:0005840">
    <property type="term" value="C:ribosome"/>
    <property type="evidence" value="ECO:0007669"/>
    <property type="project" value="UniProtKB-KW"/>
</dbReference>
<protein>
    <submittedName>
        <fullName evidence="9">40S ribosomal protein S4-3</fullName>
    </submittedName>
</protein>